<evidence type="ECO:0000313" key="3">
    <source>
        <dbReference type="Proteomes" id="UP001438707"/>
    </source>
</evidence>
<sequence>MSYWATMLYTMVFKKKMRWASAKLSVDTHLAFPEDAFKLLLVYSGLGVPGPGRVKADVQQLFIPVGKFAAARLDLFLHGGWQDFPSILHDDLPSGRRTMDVCSSIRFRLLPKTRERAVTTLKVKFEWSQFKSGRRIIDPLQLPGPDPAQQHQPEQQQLATANPPKSVRALAPTEATLGIIQPSIYCSADRQRGMHPTLLPYRRSEFTPEVAALISGMPLAMD</sequence>
<reference evidence="2 3" key="1">
    <citation type="journal article" date="2024" name="Nat. Commun.">
        <title>Phylogenomics reveals the evolutionary origins of lichenization in chlorophyte algae.</title>
        <authorList>
            <person name="Puginier C."/>
            <person name="Libourel C."/>
            <person name="Otte J."/>
            <person name="Skaloud P."/>
            <person name="Haon M."/>
            <person name="Grisel S."/>
            <person name="Petersen M."/>
            <person name="Berrin J.G."/>
            <person name="Delaux P.M."/>
            <person name="Dal Grande F."/>
            <person name="Keller J."/>
        </authorList>
    </citation>
    <scope>NUCLEOTIDE SEQUENCE [LARGE SCALE GENOMIC DNA]</scope>
    <source>
        <strain evidence="2 3">SAG 2145</strain>
    </source>
</reference>
<dbReference type="AlphaFoldDB" id="A0AAW1SBQ1"/>
<evidence type="ECO:0000313" key="2">
    <source>
        <dbReference type="EMBL" id="KAK9842994.1"/>
    </source>
</evidence>
<comment type="caution">
    <text evidence="2">The sequence shown here is derived from an EMBL/GenBank/DDBJ whole genome shotgun (WGS) entry which is preliminary data.</text>
</comment>
<proteinExistence type="predicted"/>
<dbReference type="EMBL" id="JALJOS010000002">
    <property type="protein sequence ID" value="KAK9842994.1"/>
    <property type="molecule type" value="Genomic_DNA"/>
</dbReference>
<name>A0AAW1SBQ1_9CHLO</name>
<evidence type="ECO:0000256" key="1">
    <source>
        <dbReference type="SAM" id="MobiDB-lite"/>
    </source>
</evidence>
<organism evidence="2 3">
    <name type="scientific">Apatococcus lobatus</name>
    <dbReference type="NCBI Taxonomy" id="904363"/>
    <lineage>
        <taxon>Eukaryota</taxon>
        <taxon>Viridiplantae</taxon>
        <taxon>Chlorophyta</taxon>
        <taxon>core chlorophytes</taxon>
        <taxon>Trebouxiophyceae</taxon>
        <taxon>Chlorellales</taxon>
        <taxon>Chlorellaceae</taxon>
        <taxon>Apatococcus</taxon>
    </lineage>
</organism>
<keyword evidence="3" id="KW-1185">Reference proteome</keyword>
<dbReference type="Proteomes" id="UP001438707">
    <property type="component" value="Unassembled WGS sequence"/>
</dbReference>
<accession>A0AAW1SBQ1</accession>
<protein>
    <submittedName>
        <fullName evidence="2">Uncharacterized protein</fullName>
    </submittedName>
</protein>
<feature type="region of interest" description="Disordered" evidence="1">
    <location>
        <begin position="138"/>
        <end position="166"/>
    </location>
</feature>
<gene>
    <name evidence="2" type="ORF">WJX74_005418</name>
</gene>